<evidence type="ECO:0000313" key="14">
    <source>
        <dbReference type="EMBL" id="MBB6350046.1"/>
    </source>
</evidence>
<dbReference type="FunFam" id="3.20.20.80:FF:000060">
    <property type="entry name" value="Lysozyme M1"/>
    <property type="match status" value="1"/>
</dbReference>
<dbReference type="PROSITE" id="PS51904">
    <property type="entry name" value="GLYCOSYL_HYDROL_F25_2"/>
    <property type="match status" value="1"/>
</dbReference>
<dbReference type="Pfam" id="PF01183">
    <property type="entry name" value="Glyco_hydro_25"/>
    <property type="match status" value="1"/>
</dbReference>
<evidence type="ECO:0000256" key="10">
    <source>
        <dbReference type="ARBA" id="ARBA00023295"/>
    </source>
</evidence>
<keyword evidence="5" id="KW-0964">Secreted</keyword>
<keyword evidence="8" id="KW-0378">Hydrolase</keyword>
<evidence type="ECO:0000256" key="9">
    <source>
        <dbReference type="ARBA" id="ARBA00023157"/>
    </source>
</evidence>
<dbReference type="InterPro" id="IPR018077">
    <property type="entry name" value="Glyco_hydro_fam25_subgr"/>
</dbReference>
<keyword evidence="7" id="KW-0081">Bacteriolytic enzyme</keyword>
<dbReference type="EMBL" id="JACHJB010000003">
    <property type="protein sequence ID" value="MBB6350046.1"/>
    <property type="molecule type" value="Genomic_DNA"/>
</dbReference>
<dbReference type="GO" id="GO:0016052">
    <property type="term" value="P:carbohydrate catabolic process"/>
    <property type="evidence" value="ECO:0007669"/>
    <property type="project" value="TreeGrafter"/>
</dbReference>
<dbReference type="GO" id="GO:0016998">
    <property type="term" value="P:cell wall macromolecule catabolic process"/>
    <property type="evidence" value="ECO:0007669"/>
    <property type="project" value="InterPro"/>
</dbReference>
<dbReference type="InterPro" id="IPR002053">
    <property type="entry name" value="Glyco_hydro_25"/>
</dbReference>
<evidence type="ECO:0000256" key="7">
    <source>
        <dbReference type="ARBA" id="ARBA00022638"/>
    </source>
</evidence>
<evidence type="ECO:0000256" key="11">
    <source>
        <dbReference type="ARBA" id="ARBA00055588"/>
    </source>
</evidence>
<proteinExistence type="inferred from homology"/>
<feature type="domain" description="DUF11" evidence="13">
    <location>
        <begin position="253"/>
        <end position="322"/>
    </location>
</feature>
<keyword evidence="10" id="KW-0326">Glycosidase</keyword>
<dbReference type="GO" id="GO:0031640">
    <property type="term" value="P:killing of cells of another organism"/>
    <property type="evidence" value="ECO:0007669"/>
    <property type="project" value="UniProtKB-KW"/>
</dbReference>
<dbReference type="GO" id="GO:0042742">
    <property type="term" value="P:defense response to bacterium"/>
    <property type="evidence" value="ECO:0007669"/>
    <property type="project" value="UniProtKB-KW"/>
</dbReference>
<dbReference type="GO" id="GO:0005576">
    <property type="term" value="C:extracellular region"/>
    <property type="evidence" value="ECO:0007669"/>
    <property type="project" value="UniProtKB-SubCell"/>
</dbReference>
<dbReference type="AlphaFoldDB" id="A0A7X0F2C6"/>
<sequence>MKRQWWYGVAGVAVAVGLAGSAQAAHGAVRAADGLAGVDVSNWTGEVDWAAVTSGGGKFAFVHATEGTDYRNPRFEAQHGGAAAAGLLRGAYHFAQPHESDGAAQADHFLAGGGAWRSDGTTLPGVLDLEDNPYRDRNGKNACYDLSPADMVTWIKAFTTRYRKATGRHAIIYTTTSWWRTCTGDSTAFRANPLWLARWGTDPGELPKAWKKHTFWQSAEKGTLAGGQNSFNGTQAELEDLAHPPAEVTVSGQARDRRHYRVTVANTGPHPVTKIKISGRAYGGQRVVGAPGCRFSGTAVRCEVGELKRGQRVTFTFTTKPRSAKGAVGMRFAVGTVELDLRAS</sequence>
<dbReference type="Pfam" id="PF01345">
    <property type="entry name" value="DUF11"/>
    <property type="match status" value="1"/>
</dbReference>
<evidence type="ECO:0000256" key="2">
    <source>
        <dbReference type="ARBA" id="ARBA00004613"/>
    </source>
</evidence>
<comment type="function">
    <text evidence="11">This enzyme has both lysozyme (acetylmuramidase) and diacetylmuramidase activities.</text>
</comment>
<organism evidence="14 15">
    <name type="scientific">Nonomuraea muscovyensis</name>
    <dbReference type="NCBI Taxonomy" id="1124761"/>
    <lineage>
        <taxon>Bacteria</taxon>
        <taxon>Bacillati</taxon>
        <taxon>Actinomycetota</taxon>
        <taxon>Actinomycetes</taxon>
        <taxon>Streptosporangiales</taxon>
        <taxon>Streptosporangiaceae</taxon>
        <taxon>Nonomuraea</taxon>
    </lineage>
</organism>
<feature type="chain" id="PRO_5030686403" description="lysozyme" evidence="12">
    <location>
        <begin position="25"/>
        <end position="344"/>
    </location>
</feature>
<comment type="similarity">
    <text evidence="3">Belongs to the glycosyl hydrolase 25 family.</text>
</comment>
<dbReference type="Proteomes" id="UP000583800">
    <property type="component" value="Unassembled WGS sequence"/>
</dbReference>
<evidence type="ECO:0000259" key="13">
    <source>
        <dbReference type="Pfam" id="PF01345"/>
    </source>
</evidence>
<dbReference type="InterPro" id="IPR001434">
    <property type="entry name" value="OmcB-like_DUF11"/>
</dbReference>
<evidence type="ECO:0000256" key="6">
    <source>
        <dbReference type="ARBA" id="ARBA00022529"/>
    </source>
</evidence>
<dbReference type="SMART" id="SM00641">
    <property type="entry name" value="Glyco_25"/>
    <property type="match status" value="1"/>
</dbReference>
<name>A0A7X0F2C6_9ACTN</name>
<evidence type="ECO:0000256" key="5">
    <source>
        <dbReference type="ARBA" id="ARBA00022525"/>
    </source>
</evidence>
<keyword evidence="6" id="KW-0929">Antimicrobial</keyword>
<dbReference type="RefSeq" id="WP_221497056.1">
    <property type="nucleotide sequence ID" value="NZ_JACHJB010000003.1"/>
</dbReference>
<accession>A0A7X0F2C6</accession>
<dbReference type="SUPFAM" id="SSF51445">
    <property type="entry name" value="(Trans)glycosidases"/>
    <property type="match status" value="1"/>
</dbReference>
<dbReference type="GO" id="GO:0009253">
    <property type="term" value="P:peptidoglycan catabolic process"/>
    <property type="evidence" value="ECO:0007669"/>
    <property type="project" value="InterPro"/>
</dbReference>
<dbReference type="EC" id="3.2.1.17" evidence="4"/>
<evidence type="ECO:0000256" key="1">
    <source>
        <dbReference type="ARBA" id="ARBA00000632"/>
    </source>
</evidence>
<evidence type="ECO:0000256" key="8">
    <source>
        <dbReference type="ARBA" id="ARBA00022801"/>
    </source>
</evidence>
<evidence type="ECO:0000313" key="15">
    <source>
        <dbReference type="Proteomes" id="UP000583800"/>
    </source>
</evidence>
<dbReference type="Gene3D" id="3.20.20.80">
    <property type="entry name" value="Glycosidases"/>
    <property type="match status" value="1"/>
</dbReference>
<evidence type="ECO:0000256" key="4">
    <source>
        <dbReference type="ARBA" id="ARBA00012732"/>
    </source>
</evidence>
<gene>
    <name evidence="14" type="ORF">FHU36_006618</name>
</gene>
<keyword evidence="15" id="KW-1185">Reference proteome</keyword>
<comment type="subcellular location">
    <subcellularLocation>
        <location evidence="2">Secreted</location>
    </subcellularLocation>
</comment>
<dbReference type="PANTHER" id="PTHR34135">
    <property type="entry name" value="LYSOZYME"/>
    <property type="match status" value="1"/>
</dbReference>
<dbReference type="InterPro" id="IPR017853">
    <property type="entry name" value="GH"/>
</dbReference>
<dbReference type="PANTHER" id="PTHR34135:SF4">
    <property type="entry name" value="GLYCOSYL HYDROLASE, PUTATIVE (AFU_ORTHOLOGUE AFUA_4G14420)-RELATED"/>
    <property type="match status" value="1"/>
</dbReference>
<protein>
    <recommendedName>
        <fullName evidence="4">lysozyme</fullName>
        <ecNumber evidence="4">3.2.1.17</ecNumber>
    </recommendedName>
</protein>
<dbReference type="GO" id="GO:0003796">
    <property type="term" value="F:lysozyme activity"/>
    <property type="evidence" value="ECO:0007669"/>
    <property type="project" value="UniProtKB-EC"/>
</dbReference>
<comment type="catalytic activity">
    <reaction evidence="1">
        <text>Hydrolysis of (1-&gt;4)-beta-linkages between N-acetylmuramic acid and N-acetyl-D-glucosamine residues in a peptidoglycan and between N-acetyl-D-glucosamine residues in chitodextrins.</text>
        <dbReference type="EC" id="3.2.1.17"/>
    </reaction>
</comment>
<keyword evidence="12" id="KW-0732">Signal</keyword>
<reference evidence="14 15" key="1">
    <citation type="submission" date="2020-08" db="EMBL/GenBank/DDBJ databases">
        <title>Sequencing the genomes of 1000 actinobacteria strains.</title>
        <authorList>
            <person name="Klenk H.-P."/>
        </authorList>
    </citation>
    <scope>NUCLEOTIDE SEQUENCE [LARGE SCALE GENOMIC DNA]</scope>
    <source>
        <strain evidence="14 15">DSM 45913</strain>
    </source>
</reference>
<feature type="signal peptide" evidence="12">
    <location>
        <begin position="1"/>
        <end position="24"/>
    </location>
</feature>
<keyword evidence="9" id="KW-1015">Disulfide bond</keyword>
<evidence type="ECO:0000256" key="12">
    <source>
        <dbReference type="SAM" id="SignalP"/>
    </source>
</evidence>
<evidence type="ECO:0000256" key="3">
    <source>
        <dbReference type="ARBA" id="ARBA00010646"/>
    </source>
</evidence>
<comment type="caution">
    <text evidence="14">The sequence shown here is derived from an EMBL/GenBank/DDBJ whole genome shotgun (WGS) entry which is preliminary data.</text>
</comment>